<keyword evidence="2" id="KW-1185">Reference proteome</keyword>
<dbReference type="EMBL" id="RAWG01000249">
    <property type="protein sequence ID" value="RKH37304.1"/>
    <property type="molecule type" value="Genomic_DNA"/>
</dbReference>
<dbReference type="AlphaFoldDB" id="A0A3A8ND59"/>
<accession>A0A3A8ND59</accession>
<evidence type="ECO:0000313" key="2">
    <source>
        <dbReference type="Proteomes" id="UP000273405"/>
    </source>
</evidence>
<gene>
    <name evidence="1" type="ORF">D7X12_30045</name>
</gene>
<organism evidence="1 2">
    <name type="scientific">Corallococcus sicarius</name>
    <dbReference type="NCBI Taxonomy" id="2316726"/>
    <lineage>
        <taxon>Bacteria</taxon>
        <taxon>Pseudomonadati</taxon>
        <taxon>Myxococcota</taxon>
        <taxon>Myxococcia</taxon>
        <taxon>Myxococcales</taxon>
        <taxon>Cystobacterineae</taxon>
        <taxon>Myxococcaceae</taxon>
        <taxon>Corallococcus</taxon>
    </lineage>
</organism>
<dbReference type="Proteomes" id="UP000273405">
    <property type="component" value="Unassembled WGS sequence"/>
</dbReference>
<comment type="caution">
    <text evidence="1">The sequence shown here is derived from an EMBL/GenBank/DDBJ whole genome shotgun (WGS) entry which is preliminary data.</text>
</comment>
<reference evidence="2" key="1">
    <citation type="submission" date="2018-09" db="EMBL/GenBank/DDBJ databases">
        <authorList>
            <person name="Livingstone P.G."/>
            <person name="Whitworth D.E."/>
        </authorList>
    </citation>
    <scope>NUCLEOTIDE SEQUENCE [LARGE SCALE GENOMIC DNA]</scope>
    <source>
        <strain evidence="2">CA040B</strain>
    </source>
</reference>
<sequence length="141" mass="15984">MALTVLGLGVVIWQVYEHSERGKPYHHPSPQEVGYAAQVYLRARTHQLREDLALGAGPTVEDLAQAARIRRENLDVFGRLLRAHRKELLAMAEVKTLTPERARAWLERVGELARTEPRLEEDRQAFLLRQEGAATPAEATR</sequence>
<protein>
    <submittedName>
        <fullName evidence="1">Uncharacterized protein</fullName>
    </submittedName>
</protein>
<evidence type="ECO:0000313" key="1">
    <source>
        <dbReference type="EMBL" id="RKH37304.1"/>
    </source>
</evidence>
<name>A0A3A8ND59_9BACT</name>
<dbReference type="OrthoDB" id="5509816at2"/>
<proteinExistence type="predicted"/>